<comment type="caution">
    <text evidence="5">The sequence shown here is derived from an EMBL/GenBank/DDBJ whole genome shotgun (WGS) entry which is preliminary data.</text>
</comment>
<feature type="repeat" description="ANK" evidence="3">
    <location>
        <begin position="212"/>
        <end position="245"/>
    </location>
</feature>
<dbReference type="Proteomes" id="UP000023152">
    <property type="component" value="Unassembled WGS sequence"/>
</dbReference>
<dbReference type="SMART" id="SM00248">
    <property type="entry name" value="ANK"/>
    <property type="match status" value="5"/>
</dbReference>
<dbReference type="OrthoDB" id="194358at2759"/>
<sequence>MKRLLITFAQNHDWEGLKLALKRSTMGINETNTQMQTCLHFATAANEWAAAKLLIQNGAILDMQGNVSSPMHLLAASVNCSDEEVWKLYLDRVTDINTTNNLGFTVLMEAAKNSSTGLSTKRRLELILEHPVHGPRVNLMAKDYNGRTILHHVAERTGGLDSIEYLVNKGISVNETASAAHTPLMIAVDNNLPLNVQKLCELKANVDQKDSEGWTALHHAIGRGGFDECIRVLIEFKADITLKNNATQDVVQFAKLRGQVRLLPLLIGEETQQPPIVANPSNPNDPPAPAPVPVDVTMKKTPSDVLRIQACM</sequence>
<evidence type="ECO:0000313" key="5">
    <source>
        <dbReference type="EMBL" id="ETO19320.1"/>
    </source>
</evidence>
<accession>X6MZ50</accession>
<organism evidence="5 6">
    <name type="scientific">Reticulomyxa filosa</name>
    <dbReference type="NCBI Taxonomy" id="46433"/>
    <lineage>
        <taxon>Eukaryota</taxon>
        <taxon>Sar</taxon>
        <taxon>Rhizaria</taxon>
        <taxon>Retaria</taxon>
        <taxon>Foraminifera</taxon>
        <taxon>Monothalamids</taxon>
        <taxon>Reticulomyxidae</taxon>
        <taxon>Reticulomyxa</taxon>
    </lineage>
</organism>
<dbReference type="AlphaFoldDB" id="X6MZ50"/>
<keyword evidence="1" id="KW-0677">Repeat</keyword>
<evidence type="ECO:0000256" key="2">
    <source>
        <dbReference type="ARBA" id="ARBA00023043"/>
    </source>
</evidence>
<gene>
    <name evidence="5" type="ORF">RFI_17909</name>
</gene>
<keyword evidence="6" id="KW-1185">Reference proteome</keyword>
<dbReference type="InterPro" id="IPR002110">
    <property type="entry name" value="Ankyrin_rpt"/>
</dbReference>
<dbReference type="Gene3D" id="1.25.40.20">
    <property type="entry name" value="Ankyrin repeat-containing domain"/>
    <property type="match status" value="2"/>
</dbReference>
<evidence type="ECO:0000256" key="4">
    <source>
        <dbReference type="SAM" id="MobiDB-lite"/>
    </source>
</evidence>
<reference evidence="5 6" key="1">
    <citation type="journal article" date="2013" name="Curr. Biol.">
        <title>The Genome of the Foraminiferan Reticulomyxa filosa.</title>
        <authorList>
            <person name="Glockner G."/>
            <person name="Hulsmann N."/>
            <person name="Schleicher M."/>
            <person name="Noegel A.A."/>
            <person name="Eichinger L."/>
            <person name="Gallinger C."/>
            <person name="Pawlowski J."/>
            <person name="Sierra R."/>
            <person name="Euteneuer U."/>
            <person name="Pillet L."/>
            <person name="Moustafa A."/>
            <person name="Platzer M."/>
            <person name="Groth M."/>
            <person name="Szafranski K."/>
            <person name="Schliwa M."/>
        </authorList>
    </citation>
    <scope>NUCLEOTIDE SEQUENCE [LARGE SCALE GENOMIC DNA]</scope>
</reference>
<dbReference type="InterPro" id="IPR036770">
    <property type="entry name" value="Ankyrin_rpt-contain_sf"/>
</dbReference>
<dbReference type="PANTHER" id="PTHR24198:SF165">
    <property type="entry name" value="ANKYRIN REPEAT-CONTAINING PROTEIN-RELATED"/>
    <property type="match status" value="1"/>
</dbReference>
<evidence type="ECO:0000256" key="3">
    <source>
        <dbReference type="PROSITE-ProRule" id="PRU00023"/>
    </source>
</evidence>
<dbReference type="SUPFAM" id="SSF48403">
    <property type="entry name" value="Ankyrin repeat"/>
    <property type="match status" value="1"/>
</dbReference>
<evidence type="ECO:0000313" key="6">
    <source>
        <dbReference type="Proteomes" id="UP000023152"/>
    </source>
</evidence>
<keyword evidence="2 3" id="KW-0040">ANK repeat</keyword>
<protein>
    <submittedName>
        <fullName evidence="5">Ankyrin 2,3/unc44</fullName>
    </submittedName>
</protein>
<dbReference type="PANTHER" id="PTHR24198">
    <property type="entry name" value="ANKYRIN REPEAT AND PROTEIN KINASE DOMAIN-CONTAINING PROTEIN"/>
    <property type="match status" value="1"/>
</dbReference>
<evidence type="ECO:0000256" key="1">
    <source>
        <dbReference type="ARBA" id="ARBA00022737"/>
    </source>
</evidence>
<feature type="region of interest" description="Disordered" evidence="4">
    <location>
        <begin position="273"/>
        <end position="296"/>
    </location>
</feature>
<dbReference type="PROSITE" id="PS50297">
    <property type="entry name" value="ANK_REP_REGION"/>
    <property type="match status" value="1"/>
</dbReference>
<feature type="repeat" description="ANK" evidence="3">
    <location>
        <begin position="34"/>
        <end position="66"/>
    </location>
</feature>
<dbReference type="PROSITE" id="PS50088">
    <property type="entry name" value="ANK_REPEAT"/>
    <property type="match status" value="2"/>
</dbReference>
<proteinExistence type="predicted"/>
<dbReference type="EMBL" id="ASPP01013786">
    <property type="protein sequence ID" value="ETO19320.1"/>
    <property type="molecule type" value="Genomic_DNA"/>
</dbReference>
<dbReference type="Pfam" id="PF12796">
    <property type="entry name" value="Ank_2"/>
    <property type="match status" value="2"/>
</dbReference>
<feature type="compositionally biased region" description="Pro residues" evidence="4">
    <location>
        <begin position="283"/>
        <end position="292"/>
    </location>
</feature>
<name>X6MZ50_RETFI</name>